<organism evidence="12 14">
    <name type="scientific">Devosia psychrophila</name>
    <dbReference type="NCBI Taxonomy" id="728005"/>
    <lineage>
        <taxon>Bacteria</taxon>
        <taxon>Pseudomonadati</taxon>
        <taxon>Pseudomonadota</taxon>
        <taxon>Alphaproteobacteria</taxon>
        <taxon>Hyphomicrobiales</taxon>
        <taxon>Devosiaceae</taxon>
        <taxon>Devosia</taxon>
    </lineage>
</organism>
<evidence type="ECO:0000313" key="14">
    <source>
        <dbReference type="Proteomes" id="UP000182258"/>
    </source>
</evidence>
<evidence type="ECO:0000256" key="10">
    <source>
        <dbReference type="SAM" id="Phobius"/>
    </source>
</evidence>
<evidence type="ECO:0000256" key="2">
    <source>
        <dbReference type="ARBA" id="ARBA00004687"/>
    </source>
</evidence>
<keyword evidence="3" id="KW-0337">GPI-anchor biosynthesis</keyword>
<keyword evidence="9 10" id="KW-0472">Membrane</keyword>
<dbReference type="GO" id="GO:0006506">
    <property type="term" value="P:GPI anchor biosynthetic process"/>
    <property type="evidence" value="ECO:0007669"/>
    <property type="project" value="UniProtKB-KW"/>
</dbReference>
<dbReference type="PANTHER" id="PTHR12468">
    <property type="entry name" value="GPI MANNOSYLTRANSFERASE 2"/>
    <property type="match status" value="1"/>
</dbReference>
<dbReference type="EMBL" id="FOMB01000009">
    <property type="protein sequence ID" value="SFC71380.1"/>
    <property type="molecule type" value="Genomic_DNA"/>
</dbReference>
<evidence type="ECO:0000256" key="8">
    <source>
        <dbReference type="ARBA" id="ARBA00022989"/>
    </source>
</evidence>
<dbReference type="EMBL" id="LAPV01000085">
    <property type="protein sequence ID" value="KKC33640.1"/>
    <property type="molecule type" value="Genomic_DNA"/>
</dbReference>
<reference evidence="12 14" key="2">
    <citation type="submission" date="2016-10" db="EMBL/GenBank/DDBJ databases">
        <authorList>
            <person name="de Groot N.N."/>
        </authorList>
    </citation>
    <scope>NUCLEOTIDE SEQUENCE [LARGE SCALE GENOMIC DNA]</scope>
    <source>
        <strain evidence="12 14">CGMCC 1.10210</strain>
    </source>
</reference>
<evidence type="ECO:0000256" key="3">
    <source>
        <dbReference type="ARBA" id="ARBA00022502"/>
    </source>
</evidence>
<evidence type="ECO:0000313" key="11">
    <source>
        <dbReference type="EMBL" id="KKC33640.1"/>
    </source>
</evidence>
<evidence type="ECO:0000256" key="1">
    <source>
        <dbReference type="ARBA" id="ARBA00004477"/>
    </source>
</evidence>
<keyword evidence="7" id="KW-0256">Endoplasmic reticulum</keyword>
<dbReference type="AlphaFoldDB" id="A0A0F5PYG5"/>
<feature type="transmembrane region" description="Helical" evidence="10">
    <location>
        <begin position="174"/>
        <end position="204"/>
    </location>
</feature>
<protein>
    <recommendedName>
        <fullName evidence="15">Mannosyltransferase (PIG-V)</fullName>
    </recommendedName>
</protein>
<dbReference type="Proteomes" id="UP000033519">
    <property type="component" value="Unassembled WGS sequence"/>
</dbReference>
<gene>
    <name evidence="12" type="ORF">SAMN04488059_109114</name>
    <name evidence="11" type="ORF">WH91_07220</name>
</gene>
<evidence type="ECO:0000256" key="5">
    <source>
        <dbReference type="ARBA" id="ARBA00022679"/>
    </source>
</evidence>
<evidence type="ECO:0000256" key="7">
    <source>
        <dbReference type="ARBA" id="ARBA00022824"/>
    </source>
</evidence>
<feature type="transmembrane region" description="Helical" evidence="10">
    <location>
        <begin position="133"/>
        <end position="154"/>
    </location>
</feature>
<feature type="transmembrane region" description="Helical" evidence="10">
    <location>
        <begin position="225"/>
        <end position="248"/>
    </location>
</feature>
<dbReference type="RefSeq" id="WP_046170327.1">
    <property type="nucleotide sequence ID" value="NZ_FOMB01000009.1"/>
</dbReference>
<feature type="transmembrane region" description="Helical" evidence="10">
    <location>
        <begin position="292"/>
        <end position="309"/>
    </location>
</feature>
<evidence type="ECO:0000313" key="13">
    <source>
        <dbReference type="Proteomes" id="UP000033519"/>
    </source>
</evidence>
<dbReference type="GO" id="GO:0016020">
    <property type="term" value="C:membrane"/>
    <property type="evidence" value="ECO:0007669"/>
    <property type="project" value="GOC"/>
</dbReference>
<feature type="transmembrane region" description="Helical" evidence="10">
    <location>
        <begin position="104"/>
        <end position="126"/>
    </location>
</feature>
<feature type="transmembrane region" description="Helical" evidence="10">
    <location>
        <begin position="15"/>
        <end position="35"/>
    </location>
</feature>
<evidence type="ECO:0008006" key="15">
    <source>
        <dbReference type="Google" id="ProtNLM"/>
    </source>
</evidence>
<dbReference type="GO" id="GO:0000009">
    <property type="term" value="F:alpha-1,6-mannosyltransferase activity"/>
    <property type="evidence" value="ECO:0007669"/>
    <property type="project" value="InterPro"/>
</dbReference>
<evidence type="ECO:0000256" key="4">
    <source>
        <dbReference type="ARBA" id="ARBA00022676"/>
    </source>
</evidence>
<feature type="transmembrane region" description="Helical" evidence="10">
    <location>
        <begin position="357"/>
        <end position="378"/>
    </location>
</feature>
<keyword evidence="4" id="KW-0328">Glycosyltransferase</keyword>
<dbReference type="GO" id="GO:0004376">
    <property type="term" value="F:GPI mannosyltransferase activity"/>
    <property type="evidence" value="ECO:0007669"/>
    <property type="project" value="InterPro"/>
</dbReference>
<reference evidence="11 13" key="1">
    <citation type="submission" date="2015-03" db="EMBL/GenBank/DDBJ databases">
        <authorList>
            <person name="Lepp D."/>
            <person name="Hassan Y.I."/>
            <person name="Li X.-Z."/>
            <person name="Zhou T."/>
        </authorList>
    </citation>
    <scope>NUCLEOTIDE SEQUENCE [LARGE SCALE GENOMIC DNA]</scope>
    <source>
        <strain evidence="11 13">Cr7-05</strain>
    </source>
</reference>
<dbReference type="GO" id="GO:0031501">
    <property type="term" value="C:mannosyltransferase complex"/>
    <property type="evidence" value="ECO:0007669"/>
    <property type="project" value="TreeGrafter"/>
</dbReference>
<dbReference type="STRING" id="728005.SAMN04488059_109114"/>
<dbReference type="OrthoDB" id="573863at2"/>
<dbReference type="Proteomes" id="UP000182258">
    <property type="component" value="Unassembled WGS sequence"/>
</dbReference>
<name>A0A0F5PYG5_9HYPH</name>
<keyword evidence="8 10" id="KW-1133">Transmembrane helix</keyword>
<proteinExistence type="predicted"/>
<keyword evidence="5" id="KW-0808">Transferase</keyword>
<comment type="pathway">
    <text evidence="2">Glycolipid biosynthesis; glycosylphosphatidylinositol-anchor biosynthesis.</text>
</comment>
<sequence length="385" mass="42468">MYQASIDRQQDRPSAFVLLLPLLFVLSGTMIRFLAFRYAQPDADWTNYFGAMCRWDCSWYVSMAQRGYDTFPVPGRVNAGNWAFFPFYPMLVGLIGKLIPLPTIVLASLLSIITAYAAVVVAWPLLGRNIRAYTLYAAFILSGPLSMYFTTFFTEVMFVLLTTLTFVHLSRGNYLGAAGFTALLSATRIVGVFASLSIGVQALLDWRRDTGSWKGWLGGLLAQPRLVLAIFISPLGLFVYVAFLHYWMGDGLAFSHVQRAWGRQISNPGMYLWTGLTSWSTTPGQLLTNSQILALSAVVGLFLTGVLAWRRQWSAAAFALLAIVIPLAAGLASMMRFMAAMAPLTITAATLVARWRWLFVVSLIGLLAGAWFSTLAWFGGNVALV</sequence>
<evidence type="ECO:0000256" key="6">
    <source>
        <dbReference type="ARBA" id="ARBA00022692"/>
    </source>
</evidence>
<dbReference type="InterPro" id="IPR007315">
    <property type="entry name" value="PIG-V/Gpi18"/>
</dbReference>
<comment type="subcellular location">
    <subcellularLocation>
        <location evidence="1">Endoplasmic reticulum membrane</location>
        <topology evidence="1">Multi-pass membrane protein</topology>
    </subcellularLocation>
</comment>
<keyword evidence="6 10" id="KW-0812">Transmembrane</keyword>
<evidence type="ECO:0000313" key="12">
    <source>
        <dbReference type="EMBL" id="SFC71380.1"/>
    </source>
</evidence>
<dbReference type="PANTHER" id="PTHR12468:SF2">
    <property type="entry name" value="GPI MANNOSYLTRANSFERASE 2"/>
    <property type="match status" value="1"/>
</dbReference>
<evidence type="ECO:0000256" key="9">
    <source>
        <dbReference type="ARBA" id="ARBA00023136"/>
    </source>
</evidence>
<accession>A0A0F5PYG5</accession>
<feature type="transmembrane region" description="Helical" evidence="10">
    <location>
        <begin position="316"/>
        <end position="337"/>
    </location>
</feature>
<keyword evidence="13" id="KW-1185">Reference proteome</keyword>
<dbReference type="PATRIC" id="fig|728005.3.peg.3948"/>